<dbReference type="InterPro" id="IPR038483">
    <property type="entry name" value="YcfL-like_sf"/>
</dbReference>
<feature type="signal peptide" evidence="1">
    <location>
        <begin position="1"/>
        <end position="20"/>
    </location>
</feature>
<sequence>MRKTCLALVAAAFLAGCATAPPPAPGSAASKVVTMGQLDDIEIGQMRVARENGFLTVNVALTNTSRSNQTLFYRFAWLGDDGFPVADAESWKALPLYGKQAQFLPAIAPTPAARDFRLEVHTR</sequence>
<gene>
    <name evidence="2" type="ORF">FEM01_21630</name>
</gene>
<keyword evidence="1" id="KW-0732">Signal</keyword>
<name>A0A5R8YLW5_9PSED</name>
<accession>A0A5R8YLW5</accession>
<dbReference type="AlphaFoldDB" id="A0A5R8YLW5"/>
<dbReference type="OrthoDB" id="9131561at2"/>
<feature type="chain" id="PRO_5024384721" evidence="1">
    <location>
        <begin position="21"/>
        <end position="123"/>
    </location>
</feature>
<dbReference type="InterPro" id="IPR010824">
    <property type="entry name" value="DUF1425"/>
</dbReference>
<evidence type="ECO:0000313" key="2">
    <source>
        <dbReference type="EMBL" id="TLP54440.1"/>
    </source>
</evidence>
<dbReference type="EMBL" id="VAUO01000016">
    <property type="protein sequence ID" value="TLP54440.1"/>
    <property type="molecule type" value="Genomic_DNA"/>
</dbReference>
<proteinExistence type="predicted"/>
<comment type="caution">
    <text evidence="2">The sequence shown here is derived from an EMBL/GenBank/DDBJ whole genome shotgun (WGS) entry which is preliminary data.</text>
</comment>
<dbReference type="RefSeq" id="WP_138221499.1">
    <property type="nucleotide sequence ID" value="NZ_VAUO01000016.1"/>
</dbReference>
<organism evidence="2 3">
    <name type="scientific">Pseudomonas mosselii</name>
    <dbReference type="NCBI Taxonomy" id="78327"/>
    <lineage>
        <taxon>Bacteria</taxon>
        <taxon>Pseudomonadati</taxon>
        <taxon>Pseudomonadota</taxon>
        <taxon>Gammaproteobacteria</taxon>
        <taxon>Pseudomonadales</taxon>
        <taxon>Pseudomonadaceae</taxon>
        <taxon>Pseudomonas</taxon>
    </lineage>
</organism>
<keyword evidence="3" id="KW-1185">Reference proteome</keyword>
<evidence type="ECO:0000313" key="3">
    <source>
        <dbReference type="Proteomes" id="UP000309819"/>
    </source>
</evidence>
<protein>
    <submittedName>
        <fullName evidence="2">DUF1425 domain-containing protein</fullName>
    </submittedName>
</protein>
<dbReference type="Pfam" id="PF07233">
    <property type="entry name" value="DUF1425"/>
    <property type="match status" value="1"/>
</dbReference>
<dbReference type="Gene3D" id="2.60.40.3230">
    <property type="match status" value="1"/>
</dbReference>
<evidence type="ECO:0000256" key="1">
    <source>
        <dbReference type="SAM" id="SignalP"/>
    </source>
</evidence>
<dbReference type="Proteomes" id="UP000309819">
    <property type="component" value="Unassembled WGS sequence"/>
</dbReference>
<dbReference type="PROSITE" id="PS51257">
    <property type="entry name" value="PROKAR_LIPOPROTEIN"/>
    <property type="match status" value="1"/>
</dbReference>
<dbReference type="CDD" id="cd09030">
    <property type="entry name" value="DUF1425"/>
    <property type="match status" value="1"/>
</dbReference>
<reference evidence="2 3" key="1">
    <citation type="submission" date="2019-05" db="EMBL/GenBank/DDBJ databases">
        <title>Pseudomonas sp. SC006 isolated from lettuce that can produce HBGAs.</title>
        <authorList>
            <person name="Wang D."/>
            <person name="Liao N."/>
            <person name="Liu D."/>
            <person name="Zhang Z."/>
            <person name="Zou S."/>
        </authorList>
    </citation>
    <scope>NUCLEOTIDE SEQUENCE [LARGE SCALE GENOMIC DNA]</scope>
    <source>
        <strain evidence="2 3">SC006</strain>
    </source>
</reference>